<reference evidence="2" key="1">
    <citation type="submission" date="2019-08" db="EMBL/GenBank/DDBJ databases">
        <authorList>
            <person name="Kucharzyk K."/>
            <person name="Murdoch R.W."/>
            <person name="Higgins S."/>
            <person name="Loffler F."/>
        </authorList>
    </citation>
    <scope>NUCLEOTIDE SEQUENCE</scope>
</reference>
<dbReference type="SUPFAM" id="SSF51905">
    <property type="entry name" value="FAD/NAD(P)-binding domain"/>
    <property type="match status" value="1"/>
</dbReference>
<dbReference type="Pfam" id="PF03486">
    <property type="entry name" value="HI0933_like"/>
    <property type="match status" value="1"/>
</dbReference>
<proteinExistence type="predicted"/>
<organism evidence="2">
    <name type="scientific">bioreactor metagenome</name>
    <dbReference type="NCBI Taxonomy" id="1076179"/>
    <lineage>
        <taxon>unclassified sequences</taxon>
        <taxon>metagenomes</taxon>
        <taxon>ecological metagenomes</taxon>
    </lineage>
</organism>
<dbReference type="InterPro" id="IPR036188">
    <property type="entry name" value="FAD/NAD-bd_sf"/>
</dbReference>
<dbReference type="PANTHER" id="PTHR42887">
    <property type="entry name" value="OS12G0638800 PROTEIN"/>
    <property type="match status" value="1"/>
</dbReference>
<sequence length="68" mass="7020">MTRGGVKVTEVQPKTMESKLVQGLYFAGELLDVDAVTGGFNLQIAFSTGYLAGLSAAAQVAAAKEGNK</sequence>
<dbReference type="Gene3D" id="3.50.50.60">
    <property type="entry name" value="FAD/NAD(P)-binding domain"/>
    <property type="match status" value="1"/>
</dbReference>
<name>A0A645F3R0_9ZZZZ</name>
<gene>
    <name evidence="2" type="ORF">SDC9_154479</name>
</gene>
<comment type="caution">
    <text evidence="2">The sequence shown here is derived from an EMBL/GenBank/DDBJ whole genome shotgun (WGS) entry which is preliminary data.</text>
</comment>
<dbReference type="EMBL" id="VSSQ01053178">
    <property type="protein sequence ID" value="MPN07213.1"/>
    <property type="molecule type" value="Genomic_DNA"/>
</dbReference>
<dbReference type="PANTHER" id="PTHR42887:SF2">
    <property type="entry name" value="OS12G0638800 PROTEIN"/>
    <property type="match status" value="1"/>
</dbReference>
<dbReference type="AlphaFoldDB" id="A0A645F3R0"/>
<evidence type="ECO:0000313" key="2">
    <source>
        <dbReference type="EMBL" id="MPN07213.1"/>
    </source>
</evidence>
<dbReference type="InterPro" id="IPR057661">
    <property type="entry name" value="RsdA/BaiN/AoA(So)_Rossmann"/>
</dbReference>
<feature type="domain" description="RsdA/BaiN/AoA(So)-like Rossmann fold-like" evidence="1">
    <location>
        <begin position="2"/>
        <end position="53"/>
    </location>
</feature>
<accession>A0A645F3R0</accession>
<protein>
    <recommendedName>
        <fullName evidence="1">RsdA/BaiN/AoA(So)-like Rossmann fold-like domain-containing protein</fullName>
    </recommendedName>
</protein>
<dbReference type="InterPro" id="IPR004792">
    <property type="entry name" value="BaiN-like"/>
</dbReference>
<evidence type="ECO:0000259" key="1">
    <source>
        <dbReference type="Pfam" id="PF03486"/>
    </source>
</evidence>